<keyword evidence="1" id="KW-0472">Membrane</keyword>
<evidence type="ECO:0000313" key="2">
    <source>
        <dbReference type="EMBL" id="MTD16370.1"/>
    </source>
</evidence>
<accession>A0A7K1FQL9</accession>
<name>A0A7K1FQL9_9ACTN</name>
<dbReference type="AlphaFoldDB" id="A0A7K1FQL9"/>
<organism evidence="2 3">
    <name type="scientific">Nakamurella alba</name>
    <dbReference type="NCBI Taxonomy" id="2665158"/>
    <lineage>
        <taxon>Bacteria</taxon>
        <taxon>Bacillati</taxon>
        <taxon>Actinomycetota</taxon>
        <taxon>Actinomycetes</taxon>
        <taxon>Nakamurellales</taxon>
        <taxon>Nakamurellaceae</taxon>
        <taxon>Nakamurella</taxon>
    </lineage>
</organism>
<reference evidence="2 3" key="1">
    <citation type="submission" date="2019-11" db="EMBL/GenBank/DDBJ databases">
        <authorList>
            <person name="Jiang L.-Q."/>
        </authorList>
    </citation>
    <scope>NUCLEOTIDE SEQUENCE [LARGE SCALE GENOMIC DNA]</scope>
    <source>
        <strain evidence="2 3">YIM 132087</strain>
    </source>
</reference>
<feature type="transmembrane region" description="Helical" evidence="1">
    <location>
        <begin position="6"/>
        <end position="26"/>
    </location>
</feature>
<gene>
    <name evidence="2" type="ORF">GIS00_20730</name>
</gene>
<proteinExistence type="predicted"/>
<dbReference type="InterPro" id="IPR018729">
    <property type="entry name" value="DUF2269_transmembrane"/>
</dbReference>
<dbReference type="Proteomes" id="UP000460221">
    <property type="component" value="Unassembled WGS sequence"/>
</dbReference>
<keyword evidence="3" id="KW-1185">Reference proteome</keyword>
<sequence length="150" mass="15903">MLTFLTVLHVVAAVFVIGPMAILPMTAMRAIRAEQGGQVAVLARSTFVFTAASLVVALLGFAVVPFVPEQYGTTLTTPWVLISIILYVVALALNLLAVVPALRSAAEHLQSAATGGQQNLTDNDYKRIAMTSGIVSLLLVAITVLMVWKP</sequence>
<dbReference type="EMBL" id="WLYK01000009">
    <property type="protein sequence ID" value="MTD16370.1"/>
    <property type="molecule type" value="Genomic_DNA"/>
</dbReference>
<evidence type="ECO:0000313" key="3">
    <source>
        <dbReference type="Proteomes" id="UP000460221"/>
    </source>
</evidence>
<protein>
    <submittedName>
        <fullName evidence="2">DUF2269 family protein</fullName>
    </submittedName>
</protein>
<dbReference type="RefSeq" id="WP_154770370.1">
    <property type="nucleotide sequence ID" value="NZ_WLYK01000009.1"/>
</dbReference>
<feature type="transmembrane region" description="Helical" evidence="1">
    <location>
        <begin position="79"/>
        <end position="102"/>
    </location>
</feature>
<keyword evidence="1" id="KW-1133">Transmembrane helix</keyword>
<comment type="caution">
    <text evidence="2">The sequence shown here is derived from an EMBL/GenBank/DDBJ whole genome shotgun (WGS) entry which is preliminary data.</text>
</comment>
<evidence type="ECO:0000256" key="1">
    <source>
        <dbReference type="SAM" id="Phobius"/>
    </source>
</evidence>
<dbReference type="Pfam" id="PF10027">
    <property type="entry name" value="DUF2269"/>
    <property type="match status" value="1"/>
</dbReference>
<feature type="transmembrane region" description="Helical" evidence="1">
    <location>
        <begin position="47"/>
        <end position="67"/>
    </location>
</feature>
<feature type="transmembrane region" description="Helical" evidence="1">
    <location>
        <begin position="128"/>
        <end position="148"/>
    </location>
</feature>
<keyword evidence="1" id="KW-0812">Transmembrane</keyword>